<dbReference type="EMBL" id="CM022225">
    <property type="protein sequence ID" value="KAF7071722.1"/>
    <property type="molecule type" value="Genomic_DNA"/>
</dbReference>
<reference evidence="2" key="1">
    <citation type="journal article" date="2017" name="Gigascience">
        <title>The first near-complete assembly of the hexaploid bread wheat genome, Triticum aestivum.</title>
        <authorList>
            <person name="Zimin A.V."/>
            <person name="Puiu D."/>
            <person name="Hall R."/>
            <person name="Kingan S."/>
            <person name="Clavijo B.J."/>
            <person name="Salzberg S.L."/>
        </authorList>
    </citation>
    <scope>NUCLEOTIDE SEQUENCE</scope>
    <source>
        <tissue evidence="2">Leaf</tissue>
    </source>
</reference>
<feature type="region of interest" description="Disordered" evidence="1">
    <location>
        <begin position="20"/>
        <end position="55"/>
    </location>
</feature>
<evidence type="ECO:0000313" key="2">
    <source>
        <dbReference type="EMBL" id="KAF7071722.1"/>
    </source>
</evidence>
<dbReference type="Proteomes" id="UP000815260">
    <property type="component" value="Chromosome 5D"/>
</dbReference>
<sequence length="126" mass="13920">KASWNYAGIFKLSNIKGKKREPIPSSALHGDDDMDSDSSSDEDDEEINEDAEPILHLQKVAHEGSINRIRSMNQNPEICATWGDTGHVQGQKDLKELHWHPQIPGMIISTAADGFNVLMPSNIDAT</sequence>
<comment type="caution">
    <text evidence="2">The sequence shown here is derived from an EMBL/GenBank/DDBJ whole genome shotgun (WGS) entry which is preliminary data.</text>
</comment>
<evidence type="ECO:0000256" key="1">
    <source>
        <dbReference type="SAM" id="MobiDB-lite"/>
    </source>
</evidence>
<dbReference type="Gene3D" id="2.130.10.10">
    <property type="entry name" value="YVTN repeat-like/Quinoprotein amine dehydrogenase"/>
    <property type="match status" value="1"/>
</dbReference>
<proteinExistence type="predicted"/>
<dbReference type="OrthoDB" id="1702201at2759"/>
<feature type="non-terminal residue" evidence="2">
    <location>
        <position position="126"/>
    </location>
</feature>
<gene>
    <name evidence="2" type="ORF">CFC21_076984</name>
</gene>
<feature type="non-terminal residue" evidence="2">
    <location>
        <position position="1"/>
    </location>
</feature>
<dbReference type="PANTHER" id="PTHR45903:SF3">
    <property type="entry name" value="HISTONE-BINDING PROTEIN RBBP4 N-TERMINAL DOMAIN-CONTAINING PROTEIN"/>
    <property type="match status" value="1"/>
</dbReference>
<reference evidence="2" key="2">
    <citation type="submission" date="2020-03" db="EMBL/GenBank/DDBJ databases">
        <title>The second near-complete assembly of the hexaploid bread wheat (Triticum aestivum) genome.</title>
        <authorList>
            <person name="Zimin A.V."/>
            <person name="Puiu D."/>
            <person name="Shumante A."/>
            <person name="Alonge M."/>
            <person name="Salzberg S.L."/>
        </authorList>
    </citation>
    <scope>NUCLEOTIDE SEQUENCE</scope>
    <source>
        <tissue evidence="2">Leaf</tissue>
    </source>
</reference>
<accession>A0A9R1KZ48</accession>
<dbReference type="PANTHER" id="PTHR45903">
    <property type="entry name" value="GLUTAMATE-RICH WD REPEAT-CONTAINING PROTEIN 1"/>
    <property type="match status" value="1"/>
</dbReference>
<dbReference type="InterPro" id="IPR015943">
    <property type="entry name" value="WD40/YVTN_repeat-like_dom_sf"/>
</dbReference>
<feature type="compositionally biased region" description="Acidic residues" evidence="1">
    <location>
        <begin position="32"/>
        <end position="52"/>
    </location>
</feature>
<dbReference type="AlphaFoldDB" id="A0A9R1KZ48"/>
<dbReference type="InterPro" id="IPR051972">
    <property type="entry name" value="Glutamate-rich_WD_repeat"/>
</dbReference>
<name>A0A9R1KZ48_WHEAT</name>
<protein>
    <submittedName>
        <fullName evidence="2">Uncharacterized protein</fullName>
    </submittedName>
</protein>
<organism evidence="2">
    <name type="scientific">Triticum aestivum</name>
    <name type="common">Wheat</name>
    <dbReference type="NCBI Taxonomy" id="4565"/>
    <lineage>
        <taxon>Eukaryota</taxon>
        <taxon>Viridiplantae</taxon>
        <taxon>Streptophyta</taxon>
        <taxon>Embryophyta</taxon>
        <taxon>Tracheophyta</taxon>
        <taxon>Spermatophyta</taxon>
        <taxon>Magnoliopsida</taxon>
        <taxon>Liliopsida</taxon>
        <taxon>Poales</taxon>
        <taxon>Poaceae</taxon>
        <taxon>BOP clade</taxon>
        <taxon>Pooideae</taxon>
        <taxon>Triticodae</taxon>
        <taxon>Triticeae</taxon>
        <taxon>Triticinae</taxon>
        <taxon>Triticum</taxon>
    </lineage>
</organism>